<proteinExistence type="predicted"/>
<keyword evidence="2" id="KW-1185">Reference proteome</keyword>
<organism evidence="1 2">
    <name type="scientific">Racocetra persica</name>
    <dbReference type="NCBI Taxonomy" id="160502"/>
    <lineage>
        <taxon>Eukaryota</taxon>
        <taxon>Fungi</taxon>
        <taxon>Fungi incertae sedis</taxon>
        <taxon>Mucoromycota</taxon>
        <taxon>Glomeromycotina</taxon>
        <taxon>Glomeromycetes</taxon>
        <taxon>Diversisporales</taxon>
        <taxon>Gigasporaceae</taxon>
        <taxon>Racocetra</taxon>
    </lineage>
</organism>
<dbReference type="EMBL" id="CAJVQC010052672">
    <property type="protein sequence ID" value="CAG8791863.1"/>
    <property type="molecule type" value="Genomic_DNA"/>
</dbReference>
<reference evidence="1" key="1">
    <citation type="submission" date="2021-06" db="EMBL/GenBank/DDBJ databases">
        <authorList>
            <person name="Kallberg Y."/>
            <person name="Tangrot J."/>
            <person name="Rosling A."/>
        </authorList>
    </citation>
    <scope>NUCLEOTIDE SEQUENCE</scope>
    <source>
        <strain evidence="1">MA461A</strain>
    </source>
</reference>
<comment type="caution">
    <text evidence="1">The sequence shown here is derived from an EMBL/GenBank/DDBJ whole genome shotgun (WGS) entry which is preliminary data.</text>
</comment>
<evidence type="ECO:0000313" key="2">
    <source>
        <dbReference type="Proteomes" id="UP000789920"/>
    </source>
</evidence>
<accession>A0ACA9RG37</accession>
<dbReference type="Proteomes" id="UP000789920">
    <property type="component" value="Unassembled WGS sequence"/>
</dbReference>
<feature type="non-terminal residue" evidence="1">
    <location>
        <position position="100"/>
    </location>
</feature>
<name>A0ACA9RG37_9GLOM</name>
<protein>
    <submittedName>
        <fullName evidence="1">2486_t:CDS:1</fullName>
    </submittedName>
</protein>
<sequence length="100" mass="11355">MALTGTPDTNKNDEDIAAKITEYLNTSVQLYGCITAFTSYRQPSQSPSPSQLYSKEEWLNKLKRHAASQQKSQIKKLKALNDDSVVNLEKPMHEEDVKRL</sequence>
<gene>
    <name evidence="1" type="ORF">RPERSI_LOCUS19304</name>
</gene>
<evidence type="ECO:0000313" key="1">
    <source>
        <dbReference type="EMBL" id="CAG8791863.1"/>
    </source>
</evidence>